<feature type="non-terminal residue" evidence="2">
    <location>
        <position position="1"/>
    </location>
</feature>
<feature type="compositionally biased region" description="Low complexity" evidence="1">
    <location>
        <begin position="85"/>
        <end position="95"/>
    </location>
</feature>
<gene>
    <name evidence="2" type="ORF">PCOR1329_LOCUS69318</name>
</gene>
<protein>
    <submittedName>
        <fullName evidence="2">Uncharacterized protein</fullName>
    </submittedName>
</protein>
<organism evidence="2 3">
    <name type="scientific">Prorocentrum cordatum</name>
    <dbReference type="NCBI Taxonomy" id="2364126"/>
    <lineage>
        <taxon>Eukaryota</taxon>
        <taxon>Sar</taxon>
        <taxon>Alveolata</taxon>
        <taxon>Dinophyceae</taxon>
        <taxon>Prorocentrales</taxon>
        <taxon>Prorocentraceae</taxon>
        <taxon>Prorocentrum</taxon>
    </lineage>
</organism>
<feature type="compositionally biased region" description="Acidic residues" evidence="1">
    <location>
        <begin position="109"/>
        <end position="118"/>
    </location>
</feature>
<dbReference type="EMBL" id="CAUYUJ010019092">
    <property type="protein sequence ID" value="CAK0888547.1"/>
    <property type="molecule type" value="Genomic_DNA"/>
</dbReference>
<keyword evidence="3" id="KW-1185">Reference proteome</keyword>
<proteinExistence type="predicted"/>
<name>A0ABN9WTE0_9DINO</name>
<dbReference type="Proteomes" id="UP001189429">
    <property type="component" value="Unassembled WGS sequence"/>
</dbReference>
<feature type="compositionally biased region" description="Basic and acidic residues" evidence="1">
    <location>
        <begin position="99"/>
        <end position="108"/>
    </location>
</feature>
<sequence length="213" mass="22045">SAPLRAAGAWGGGAQPQRPRRAPAGPMQAAASGTPGSPSAAAGPSGHLRRRQAEELGAAGFLVKNTFIHGDSPSSLADGTECTTPASRRSSSAPPASAPRDKLLRDECPTDDEREGDECGPAADCVCALGYPGPDASPLRYGGVDQAPTLFSSTRAGSVSCRRERRQRLQGLHGYLARTVVTVAVSAAMLEAMPETSGWPRPCTVHAVVCQDW</sequence>
<feature type="compositionally biased region" description="Low complexity" evidence="1">
    <location>
        <begin position="22"/>
        <end position="46"/>
    </location>
</feature>
<feature type="region of interest" description="Disordered" evidence="1">
    <location>
        <begin position="1"/>
        <end position="54"/>
    </location>
</feature>
<accession>A0ABN9WTE0</accession>
<evidence type="ECO:0000313" key="3">
    <source>
        <dbReference type="Proteomes" id="UP001189429"/>
    </source>
</evidence>
<comment type="caution">
    <text evidence="2">The sequence shown here is derived from an EMBL/GenBank/DDBJ whole genome shotgun (WGS) entry which is preliminary data.</text>
</comment>
<evidence type="ECO:0000256" key="1">
    <source>
        <dbReference type="SAM" id="MobiDB-lite"/>
    </source>
</evidence>
<evidence type="ECO:0000313" key="2">
    <source>
        <dbReference type="EMBL" id="CAK0888547.1"/>
    </source>
</evidence>
<feature type="compositionally biased region" description="Polar residues" evidence="1">
    <location>
        <begin position="72"/>
        <end position="84"/>
    </location>
</feature>
<reference evidence="2" key="1">
    <citation type="submission" date="2023-10" db="EMBL/GenBank/DDBJ databases">
        <authorList>
            <person name="Chen Y."/>
            <person name="Shah S."/>
            <person name="Dougan E. K."/>
            <person name="Thang M."/>
            <person name="Chan C."/>
        </authorList>
    </citation>
    <scope>NUCLEOTIDE SEQUENCE [LARGE SCALE GENOMIC DNA]</scope>
</reference>
<feature type="region of interest" description="Disordered" evidence="1">
    <location>
        <begin position="68"/>
        <end position="119"/>
    </location>
</feature>